<comment type="caution">
    <text evidence="2">The sequence shown here is derived from an EMBL/GenBank/DDBJ whole genome shotgun (WGS) entry which is preliminary data.</text>
</comment>
<dbReference type="EMBL" id="JABFUD020000008">
    <property type="protein sequence ID" value="KAI5076140.1"/>
    <property type="molecule type" value="Genomic_DNA"/>
</dbReference>
<evidence type="ECO:0000313" key="3">
    <source>
        <dbReference type="Proteomes" id="UP000886520"/>
    </source>
</evidence>
<dbReference type="OrthoDB" id="1858978at2759"/>
<dbReference type="Proteomes" id="UP000886520">
    <property type="component" value="Chromosome 8"/>
</dbReference>
<evidence type="ECO:0000313" key="2">
    <source>
        <dbReference type="EMBL" id="KAI5076140.1"/>
    </source>
</evidence>
<reference evidence="2" key="1">
    <citation type="submission" date="2021-01" db="EMBL/GenBank/DDBJ databases">
        <title>Adiantum capillus-veneris genome.</title>
        <authorList>
            <person name="Fang Y."/>
            <person name="Liao Q."/>
        </authorList>
    </citation>
    <scope>NUCLEOTIDE SEQUENCE</scope>
    <source>
        <strain evidence="2">H3</strain>
        <tissue evidence="2">Leaf</tissue>
    </source>
</reference>
<gene>
    <name evidence="2" type="ORF">GOP47_0008205</name>
</gene>
<dbReference type="Pfam" id="PF14365">
    <property type="entry name" value="Neprosin_AP"/>
    <property type="match status" value="1"/>
</dbReference>
<accession>A0A9D4UXT7</accession>
<sequence length="400" mass="44897">MNFPTSAARFYKSERLARTRTHLHRLNKPAFASIKSPDGDTIDCVLISQQPALDHPKLKDHKIQMEPPSLPEGIWRKQEESEVSEVVSSPFKPQLWHQVEKCPSGTIPIRRTTEADLLRATKFANYGKKQHRPVQPPPKAPQIRNALNENGHQHAIAYVEGDNYYGAKAVINVWNPLIQVPNEFSLSQLWVLAGSFDGDLNSIEAGWQVSPDLYGDNNTRLFIYWTSDAYQGTGCYNLLCSGFVQINDQIALGASISPVSTYNDKQFDIEILIWKDPRGGDWWMSFGRNSVLGYWPSSLFSYLSDSATMVEWGGEVVNSEPGGRHTDTQMGSGHFASEGFGKASYFSNLQIVDATNNLRTPNMIDTFSENSGCYDVQDGFNTEWGYHFYYGGPGWGDDCQ</sequence>
<keyword evidence="3" id="KW-1185">Reference proteome</keyword>
<name>A0A9D4UXT7_ADICA</name>
<dbReference type="InterPro" id="IPR004314">
    <property type="entry name" value="Neprosin"/>
</dbReference>
<dbReference type="Gene3D" id="3.90.1320.10">
    <property type="entry name" value="Outer-capsid protein sigma 3, large lobe"/>
    <property type="match status" value="1"/>
</dbReference>
<dbReference type="InterPro" id="IPR025521">
    <property type="entry name" value="Neprosin_propep"/>
</dbReference>
<dbReference type="PROSITE" id="PS52045">
    <property type="entry name" value="NEPROSIN_PEP_CD"/>
    <property type="match status" value="1"/>
</dbReference>
<dbReference type="InterPro" id="IPR053168">
    <property type="entry name" value="Glutamic_endopeptidase"/>
</dbReference>
<protein>
    <recommendedName>
        <fullName evidence="1">Neprosin PEP catalytic domain-containing protein</fullName>
    </recommendedName>
</protein>
<dbReference type="PANTHER" id="PTHR31589">
    <property type="entry name" value="PROTEIN, PUTATIVE (DUF239)-RELATED-RELATED"/>
    <property type="match status" value="1"/>
</dbReference>
<evidence type="ECO:0000259" key="1">
    <source>
        <dbReference type="PROSITE" id="PS52045"/>
    </source>
</evidence>
<dbReference type="FunFam" id="3.90.1320.10:FF:000001">
    <property type="entry name" value="Putative carboxyl-terminal proteinase"/>
    <property type="match status" value="1"/>
</dbReference>
<proteinExistence type="predicted"/>
<dbReference type="PANTHER" id="PTHR31589:SF24">
    <property type="entry name" value="OS07G0205500 PROTEIN"/>
    <property type="match status" value="1"/>
</dbReference>
<dbReference type="Pfam" id="PF03080">
    <property type="entry name" value="Neprosin"/>
    <property type="match status" value="1"/>
</dbReference>
<dbReference type="AlphaFoldDB" id="A0A9D4UXT7"/>
<organism evidence="2 3">
    <name type="scientific">Adiantum capillus-veneris</name>
    <name type="common">Maidenhair fern</name>
    <dbReference type="NCBI Taxonomy" id="13818"/>
    <lineage>
        <taxon>Eukaryota</taxon>
        <taxon>Viridiplantae</taxon>
        <taxon>Streptophyta</taxon>
        <taxon>Embryophyta</taxon>
        <taxon>Tracheophyta</taxon>
        <taxon>Polypodiopsida</taxon>
        <taxon>Polypodiidae</taxon>
        <taxon>Polypodiales</taxon>
        <taxon>Pteridineae</taxon>
        <taxon>Pteridaceae</taxon>
        <taxon>Vittarioideae</taxon>
        <taxon>Adiantum</taxon>
    </lineage>
</organism>
<feature type="domain" description="Neprosin PEP catalytic" evidence="1">
    <location>
        <begin position="146"/>
        <end position="400"/>
    </location>
</feature>